<dbReference type="Pfam" id="PF08241">
    <property type="entry name" value="Methyltransf_11"/>
    <property type="match status" value="1"/>
</dbReference>
<name>A0A1G1VT23_9BACT</name>
<dbReference type="InterPro" id="IPR013216">
    <property type="entry name" value="Methyltransf_11"/>
</dbReference>
<dbReference type="PANTHER" id="PTHR43464:SF83">
    <property type="entry name" value="MALONYL-[ACYL-CARRIER PROTEIN] O-METHYLTRANSFERASE"/>
    <property type="match status" value="1"/>
</dbReference>
<feature type="domain" description="Methyltransferase type 11" evidence="1">
    <location>
        <begin position="43"/>
        <end position="133"/>
    </location>
</feature>
<dbReference type="GO" id="GO:0008757">
    <property type="term" value="F:S-adenosylmethionine-dependent methyltransferase activity"/>
    <property type="evidence" value="ECO:0007669"/>
    <property type="project" value="InterPro"/>
</dbReference>
<evidence type="ECO:0000259" key="1">
    <source>
        <dbReference type="Pfam" id="PF08241"/>
    </source>
</evidence>
<proteinExistence type="predicted"/>
<evidence type="ECO:0000313" key="2">
    <source>
        <dbReference type="EMBL" id="OGY18555.1"/>
    </source>
</evidence>
<protein>
    <recommendedName>
        <fullName evidence="1">Methyltransferase type 11 domain-containing protein</fullName>
    </recommendedName>
</protein>
<dbReference type="AlphaFoldDB" id="A0A1G1VT23"/>
<reference evidence="2 3" key="1">
    <citation type="journal article" date="2016" name="Nat. Commun.">
        <title>Thousands of microbial genomes shed light on interconnected biogeochemical processes in an aquifer system.</title>
        <authorList>
            <person name="Anantharaman K."/>
            <person name="Brown C.T."/>
            <person name="Hug L.A."/>
            <person name="Sharon I."/>
            <person name="Castelle C.J."/>
            <person name="Probst A.J."/>
            <person name="Thomas B.C."/>
            <person name="Singh A."/>
            <person name="Wilkins M.J."/>
            <person name="Karaoz U."/>
            <person name="Brodie E.L."/>
            <person name="Williams K.H."/>
            <person name="Hubbard S.S."/>
            <person name="Banfield J.F."/>
        </authorList>
    </citation>
    <scope>NUCLEOTIDE SEQUENCE [LARGE SCALE GENOMIC DNA]</scope>
</reference>
<sequence>MRADLFPEMYRLEETYWWHVAKRRLVLTLLTPFLRNHAPGAFLDVGCGTGMMLKDLSALGRVVGIDGTMDALRYSRQRGASCVILADCSRPFPIRSSAIHVVTMLDVLEHLDDDDLPISEIHRLLRPSGMFVLTVPAYPFLWTYWDEILGHKRRYRRSALVKKLERNGFSVLRHSYFYSYLLPVAILFRVTKSLLGVNVKMRSDFIALPRWLNRFLLSMSYLEQYATRFVRIPAGLSVICVCKKI</sequence>
<dbReference type="CDD" id="cd02440">
    <property type="entry name" value="AdoMet_MTases"/>
    <property type="match status" value="1"/>
</dbReference>
<comment type="caution">
    <text evidence="2">The sequence shown here is derived from an EMBL/GenBank/DDBJ whole genome shotgun (WGS) entry which is preliminary data.</text>
</comment>
<organism evidence="2 3">
    <name type="scientific">Candidatus Chisholmbacteria bacterium RIFCSPHIGHO2_01_FULL_52_32</name>
    <dbReference type="NCBI Taxonomy" id="1797591"/>
    <lineage>
        <taxon>Bacteria</taxon>
        <taxon>Candidatus Chisholmiibacteriota</taxon>
    </lineage>
</organism>
<dbReference type="SUPFAM" id="SSF53335">
    <property type="entry name" value="S-adenosyl-L-methionine-dependent methyltransferases"/>
    <property type="match status" value="1"/>
</dbReference>
<dbReference type="InterPro" id="IPR029063">
    <property type="entry name" value="SAM-dependent_MTases_sf"/>
</dbReference>
<dbReference type="Proteomes" id="UP000179233">
    <property type="component" value="Unassembled WGS sequence"/>
</dbReference>
<dbReference type="Gene3D" id="3.40.50.150">
    <property type="entry name" value="Vaccinia Virus protein VP39"/>
    <property type="match status" value="1"/>
</dbReference>
<dbReference type="PANTHER" id="PTHR43464">
    <property type="entry name" value="METHYLTRANSFERASE"/>
    <property type="match status" value="1"/>
</dbReference>
<dbReference type="EMBL" id="MHCJ01000003">
    <property type="protein sequence ID" value="OGY18555.1"/>
    <property type="molecule type" value="Genomic_DNA"/>
</dbReference>
<accession>A0A1G1VT23</accession>
<gene>
    <name evidence="2" type="ORF">A2786_03590</name>
</gene>
<evidence type="ECO:0000313" key="3">
    <source>
        <dbReference type="Proteomes" id="UP000179233"/>
    </source>
</evidence>